<sequence>WRCTGSLCHPVLSAHGETSGYYIHIYVYNIFPEFSAVGQLDGEQGGYYDSTIRTVILKADWVKKSKDTEHWKMMTQRIFEDQQLVMERLGNIMKHFNQTEGVHTVQWVYRCELDDDGSKRGYMQCGYDGEDFLSLDLNSLSWIAPVPQALITKHKWEETGHVRFQKHFLLNECIGWLQKYVEYGRSTLERKVAPEVSLFQKDSSSPVVCHATGFFPKAVMISWQKNGEDLNEGVELRETVPNQDGTFQKRSILTLSPEELNRNQYTCIVQHILSQITRPHAGTFLFFWPCPSNSLRPPAVLMFAVFIYLFILFLPKAPASDSAPVQTITPTPLPAPVKILNPTPTLAPVQTPTQALNPVPTLAPTPTPVPTLAPTLPLTTVSRLALNAAPSLDAIAAPC</sequence>
<dbReference type="InterPro" id="IPR001039">
    <property type="entry name" value="MHC_I_a_a1/a2"/>
</dbReference>
<name>A0A3B1JFA0_ASTMX</name>
<dbReference type="SUPFAM" id="SSF48726">
    <property type="entry name" value="Immunoglobulin"/>
    <property type="match status" value="1"/>
</dbReference>
<dbReference type="STRING" id="7994.ENSAMXP00000040411"/>
<evidence type="ECO:0000313" key="4">
    <source>
        <dbReference type="Ensembl" id="ENSAMXP00000040411.1"/>
    </source>
</evidence>
<accession>A0A3B1JFA0</accession>
<dbReference type="InterPro" id="IPR050208">
    <property type="entry name" value="MHC_class-I_related"/>
</dbReference>
<reference evidence="5" key="2">
    <citation type="journal article" date="2014" name="Nat. Commun.">
        <title>The cavefish genome reveals candidate genes for eye loss.</title>
        <authorList>
            <person name="McGaugh S.E."/>
            <person name="Gross J.B."/>
            <person name="Aken B."/>
            <person name="Blin M."/>
            <person name="Borowsky R."/>
            <person name="Chalopin D."/>
            <person name="Hinaux H."/>
            <person name="Jeffery W.R."/>
            <person name="Keene A."/>
            <person name="Ma L."/>
            <person name="Minx P."/>
            <person name="Murphy D."/>
            <person name="O'Quin K.E."/>
            <person name="Retaux S."/>
            <person name="Rohner N."/>
            <person name="Searle S.M."/>
            <person name="Stahl B.A."/>
            <person name="Tabin C."/>
            <person name="Volff J.N."/>
            <person name="Yoshizawa M."/>
            <person name="Warren W.C."/>
        </authorList>
    </citation>
    <scope>NUCLEOTIDE SEQUENCE [LARGE SCALE GENOMIC DNA]</scope>
    <source>
        <strain evidence="5">female</strain>
    </source>
</reference>
<dbReference type="Gene3D" id="3.30.500.10">
    <property type="entry name" value="MHC class I-like antigen recognition-like"/>
    <property type="match status" value="1"/>
</dbReference>
<dbReference type="Proteomes" id="UP000018467">
    <property type="component" value="Unassembled WGS sequence"/>
</dbReference>
<dbReference type="Ensembl" id="ENSAMXT00000054184.1">
    <property type="protein sequence ID" value="ENSAMXP00000040411.1"/>
    <property type="gene ID" value="ENSAMXG00000012137.2"/>
</dbReference>
<dbReference type="SUPFAM" id="SSF54452">
    <property type="entry name" value="MHC antigen-recognition domain"/>
    <property type="match status" value="1"/>
</dbReference>
<dbReference type="Gene3D" id="2.60.40.10">
    <property type="entry name" value="Immunoglobulins"/>
    <property type="match status" value="1"/>
</dbReference>
<dbReference type="Pfam" id="PF07654">
    <property type="entry name" value="C1-set"/>
    <property type="match status" value="1"/>
</dbReference>
<evidence type="ECO:0000259" key="3">
    <source>
        <dbReference type="PROSITE" id="PS50835"/>
    </source>
</evidence>
<reference evidence="4" key="3">
    <citation type="submission" date="2025-08" db="UniProtKB">
        <authorList>
            <consortium name="Ensembl"/>
        </authorList>
    </citation>
    <scope>IDENTIFICATION</scope>
</reference>
<keyword evidence="1" id="KW-0325">Glycoprotein</keyword>
<dbReference type="GeneTree" id="ENSGT01120000271828"/>
<dbReference type="Bgee" id="ENSAMXG00000012137">
    <property type="expression patterns" value="Expressed in mesonephros and 13 other cell types or tissues"/>
</dbReference>
<reference evidence="5" key="1">
    <citation type="submission" date="2013-03" db="EMBL/GenBank/DDBJ databases">
        <authorList>
            <person name="Jeffery W."/>
            <person name="Warren W."/>
            <person name="Wilson R.K."/>
        </authorList>
    </citation>
    <scope>NUCLEOTIDE SEQUENCE</scope>
    <source>
        <strain evidence="5">female</strain>
    </source>
</reference>
<dbReference type="GO" id="GO:0009897">
    <property type="term" value="C:external side of plasma membrane"/>
    <property type="evidence" value="ECO:0007669"/>
    <property type="project" value="TreeGrafter"/>
</dbReference>
<evidence type="ECO:0000313" key="5">
    <source>
        <dbReference type="Proteomes" id="UP000018467"/>
    </source>
</evidence>
<dbReference type="InterPro" id="IPR011161">
    <property type="entry name" value="MHC_I-like_Ag-recog"/>
</dbReference>
<reference evidence="4" key="4">
    <citation type="submission" date="2025-09" db="UniProtKB">
        <authorList>
            <consortium name="Ensembl"/>
        </authorList>
    </citation>
    <scope>IDENTIFICATION</scope>
</reference>
<dbReference type="AlphaFoldDB" id="A0A3B1JFA0"/>
<feature type="domain" description="Ig-like" evidence="3">
    <location>
        <begin position="194"/>
        <end position="271"/>
    </location>
</feature>
<dbReference type="InterPro" id="IPR007110">
    <property type="entry name" value="Ig-like_dom"/>
</dbReference>
<dbReference type="PROSITE" id="PS50835">
    <property type="entry name" value="IG_LIKE"/>
    <property type="match status" value="1"/>
</dbReference>
<dbReference type="PRINTS" id="PR01638">
    <property type="entry name" value="MHCCLASSI"/>
</dbReference>
<dbReference type="Pfam" id="PF00129">
    <property type="entry name" value="MHC_I"/>
    <property type="match status" value="1"/>
</dbReference>
<dbReference type="InterPro" id="IPR037055">
    <property type="entry name" value="MHC_I-like_Ag-recog_sf"/>
</dbReference>
<dbReference type="CDD" id="cd07698">
    <property type="entry name" value="IgC1_MHC_I_alpha3"/>
    <property type="match status" value="1"/>
</dbReference>
<dbReference type="InterPro" id="IPR011162">
    <property type="entry name" value="MHC_I/II-like_Ag-recog"/>
</dbReference>
<dbReference type="InterPro" id="IPR036179">
    <property type="entry name" value="Ig-like_dom_sf"/>
</dbReference>
<dbReference type="FunFam" id="3.30.500.10:FF:000001">
    <property type="entry name" value="H-2 class I histocompatibility antigen, alpha chain"/>
    <property type="match status" value="1"/>
</dbReference>
<protein>
    <recommendedName>
        <fullName evidence="3">Ig-like domain-containing protein</fullName>
    </recommendedName>
</protein>
<dbReference type="InterPro" id="IPR013783">
    <property type="entry name" value="Ig-like_fold"/>
</dbReference>
<proteinExistence type="inferred from homology"/>
<dbReference type="PANTHER" id="PTHR16675">
    <property type="entry name" value="MHC CLASS I-RELATED"/>
    <property type="match status" value="1"/>
</dbReference>
<dbReference type="InterPro" id="IPR003597">
    <property type="entry name" value="Ig_C1-set"/>
</dbReference>
<dbReference type="InParanoid" id="A0A3B1JFA0"/>
<organism evidence="4 5">
    <name type="scientific">Astyanax mexicanus</name>
    <name type="common">Blind cave fish</name>
    <name type="synonym">Astyanax fasciatus mexicanus</name>
    <dbReference type="NCBI Taxonomy" id="7994"/>
    <lineage>
        <taxon>Eukaryota</taxon>
        <taxon>Metazoa</taxon>
        <taxon>Chordata</taxon>
        <taxon>Craniata</taxon>
        <taxon>Vertebrata</taxon>
        <taxon>Euteleostomi</taxon>
        <taxon>Actinopterygii</taxon>
        <taxon>Neopterygii</taxon>
        <taxon>Teleostei</taxon>
        <taxon>Ostariophysi</taxon>
        <taxon>Characiformes</taxon>
        <taxon>Characoidei</taxon>
        <taxon>Acestrorhamphidae</taxon>
        <taxon>Acestrorhamphinae</taxon>
        <taxon>Astyanax</taxon>
    </lineage>
</organism>
<evidence type="ECO:0000256" key="2">
    <source>
        <dbReference type="RuleBase" id="RU004439"/>
    </source>
</evidence>
<dbReference type="PANTHER" id="PTHR16675:SF237">
    <property type="entry name" value="MHC CLASS I ANTIGEN TRANSCRIPT VARIANT 1-RELATED"/>
    <property type="match status" value="1"/>
</dbReference>
<keyword evidence="5" id="KW-1185">Reference proteome</keyword>
<comment type="similarity">
    <text evidence="2">Belongs to the MHC class I family.</text>
</comment>
<dbReference type="GO" id="GO:0006955">
    <property type="term" value="P:immune response"/>
    <property type="evidence" value="ECO:0007669"/>
    <property type="project" value="TreeGrafter"/>
</dbReference>
<evidence type="ECO:0000256" key="1">
    <source>
        <dbReference type="ARBA" id="ARBA00023180"/>
    </source>
</evidence>
<dbReference type="GO" id="GO:0005615">
    <property type="term" value="C:extracellular space"/>
    <property type="evidence" value="ECO:0007669"/>
    <property type="project" value="TreeGrafter"/>
</dbReference>
<dbReference type="SMART" id="SM00407">
    <property type="entry name" value="IGc1"/>
    <property type="match status" value="1"/>
</dbReference>